<dbReference type="InterPro" id="IPR022742">
    <property type="entry name" value="Hydrolase_4"/>
</dbReference>
<feature type="domain" description="Serine aminopeptidase S33" evidence="1">
    <location>
        <begin position="40"/>
        <end position="289"/>
    </location>
</feature>
<dbReference type="AlphaFoldDB" id="A0A501WHR1"/>
<dbReference type="GO" id="GO:0016787">
    <property type="term" value="F:hydrolase activity"/>
    <property type="evidence" value="ECO:0007669"/>
    <property type="project" value="UniProtKB-KW"/>
</dbReference>
<accession>A0A501WHR1</accession>
<organism evidence="2 3">
    <name type="scientific">Amaricoccus solimangrovi</name>
    <dbReference type="NCBI Taxonomy" id="2589815"/>
    <lineage>
        <taxon>Bacteria</taxon>
        <taxon>Pseudomonadati</taxon>
        <taxon>Pseudomonadota</taxon>
        <taxon>Alphaproteobacteria</taxon>
        <taxon>Rhodobacterales</taxon>
        <taxon>Paracoccaceae</taxon>
        <taxon>Amaricoccus</taxon>
    </lineage>
</organism>
<dbReference type="InterPro" id="IPR051044">
    <property type="entry name" value="MAG_DAG_Lipase"/>
</dbReference>
<dbReference type="EMBL" id="VFRP01000023">
    <property type="protein sequence ID" value="TPE48322.1"/>
    <property type="molecule type" value="Genomic_DNA"/>
</dbReference>
<dbReference type="RefSeq" id="WP_140455559.1">
    <property type="nucleotide sequence ID" value="NZ_VFRP01000023.1"/>
</dbReference>
<dbReference type="Gene3D" id="3.40.50.1820">
    <property type="entry name" value="alpha/beta hydrolase"/>
    <property type="match status" value="1"/>
</dbReference>
<name>A0A501WHR1_9RHOB</name>
<proteinExistence type="predicted"/>
<sequence length="310" mass="33356">MTGEAPFYADVAEAPEGAAPRWLRARDGKRIRAVFWTGGARGTVLVLPGRTEYIEKYGAVIGRLRALGFGAAVIDWRGQGLSDRYPPYPERGHVEDFRAYQDDLDALLAAPEVARGPRPLLLLCHSMGGCVGLRALIERPELAAGVFSAPMWGIRVGRVARILVGPLTGTAVRLGLGHRGMPGAARGAPPGMEGNPLTSDSAAFLRAARQIAEHPELGLGPPSVRWTSAAFREIAALRRLPSPSRPMLGFLGSDETVVDPADIRARFARTPDAELVPCPGARHEILMERPETQTLVWSRIAAFLDRVAPG</sequence>
<dbReference type="SUPFAM" id="SSF53474">
    <property type="entry name" value="alpha/beta-Hydrolases"/>
    <property type="match status" value="1"/>
</dbReference>
<dbReference type="OrthoDB" id="9788260at2"/>
<evidence type="ECO:0000313" key="2">
    <source>
        <dbReference type="EMBL" id="TPE48322.1"/>
    </source>
</evidence>
<dbReference type="Proteomes" id="UP000319255">
    <property type="component" value="Unassembled WGS sequence"/>
</dbReference>
<dbReference type="PANTHER" id="PTHR11614">
    <property type="entry name" value="PHOSPHOLIPASE-RELATED"/>
    <property type="match status" value="1"/>
</dbReference>
<keyword evidence="3" id="KW-1185">Reference proteome</keyword>
<keyword evidence="2" id="KW-0378">Hydrolase</keyword>
<evidence type="ECO:0000259" key="1">
    <source>
        <dbReference type="Pfam" id="PF12146"/>
    </source>
</evidence>
<comment type="caution">
    <text evidence="2">The sequence shown here is derived from an EMBL/GenBank/DDBJ whole genome shotgun (WGS) entry which is preliminary data.</text>
</comment>
<protein>
    <submittedName>
        <fullName evidence="2">Alpha/beta hydrolase</fullName>
    </submittedName>
</protein>
<dbReference type="InterPro" id="IPR029058">
    <property type="entry name" value="AB_hydrolase_fold"/>
</dbReference>
<dbReference type="Pfam" id="PF12146">
    <property type="entry name" value="Hydrolase_4"/>
    <property type="match status" value="1"/>
</dbReference>
<reference evidence="2 3" key="1">
    <citation type="submission" date="2019-06" db="EMBL/GenBank/DDBJ databases">
        <title>A novel bacterium of genus Amaricoccus, isolated from marine sediment.</title>
        <authorList>
            <person name="Huang H."/>
            <person name="Mo K."/>
            <person name="Hu Y."/>
        </authorList>
    </citation>
    <scope>NUCLEOTIDE SEQUENCE [LARGE SCALE GENOMIC DNA]</scope>
    <source>
        <strain evidence="2 3">HB172011</strain>
    </source>
</reference>
<gene>
    <name evidence="2" type="ORF">FJM51_18235</name>
</gene>
<evidence type="ECO:0000313" key="3">
    <source>
        <dbReference type="Proteomes" id="UP000319255"/>
    </source>
</evidence>